<dbReference type="Proteomes" id="UP001589788">
    <property type="component" value="Unassembled WGS sequence"/>
</dbReference>
<feature type="domain" description="ACT" evidence="11">
    <location>
        <begin position="212"/>
        <end position="289"/>
    </location>
</feature>
<evidence type="ECO:0000256" key="1">
    <source>
        <dbReference type="ARBA" id="ARBA00004741"/>
    </source>
</evidence>
<evidence type="ECO:0000313" key="12">
    <source>
        <dbReference type="EMBL" id="MFC0082914.1"/>
    </source>
</evidence>
<dbReference type="Pfam" id="PF00800">
    <property type="entry name" value="PDT"/>
    <property type="match status" value="1"/>
</dbReference>
<evidence type="ECO:0000256" key="7">
    <source>
        <dbReference type="ARBA" id="ARBA00023239"/>
    </source>
</evidence>
<evidence type="ECO:0000313" key="13">
    <source>
        <dbReference type="Proteomes" id="UP001589788"/>
    </source>
</evidence>
<dbReference type="NCBIfam" id="NF008865">
    <property type="entry name" value="PRK11898.1"/>
    <property type="match status" value="1"/>
</dbReference>
<keyword evidence="13" id="KW-1185">Reference proteome</keyword>
<dbReference type="PIRSF" id="PIRSF001500">
    <property type="entry name" value="Chor_mut_pdt_Ppr"/>
    <property type="match status" value="1"/>
</dbReference>
<comment type="pathway">
    <text evidence="1 9">Amino-acid biosynthesis; L-phenylalanine biosynthesis; phenylpyruvate from prephenate: step 1/1.</text>
</comment>
<dbReference type="InterPro" id="IPR008242">
    <property type="entry name" value="Chor_mutase/pphenate_deHydtase"/>
</dbReference>
<dbReference type="RefSeq" id="WP_377790613.1">
    <property type="nucleotide sequence ID" value="NZ_JBHLYQ010000187.1"/>
</dbReference>
<dbReference type="InterPro" id="IPR045865">
    <property type="entry name" value="ACT-like_dom_sf"/>
</dbReference>
<dbReference type="EC" id="4.2.1.51" evidence="2 9"/>
<comment type="catalytic activity">
    <reaction evidence="8 9">
        <text>prephenate + H(+) = 3-phenylpyruvate + CO2 + H2O</text>
        <dbReference type="Rhea" id="RHEA:21648"/>
        <dbReference type="ChEBI" id="CHEBI:15377"/>
        <dbReference type="ChEBI" id="CHEBI:15378"/>
        <dbReference type="ChEBI" id="CHEBI:16526"/>
        <dbReference type="ChEBI" id="CHEBI:18005"/>
        <dbReference type="ChEBI" id="CHEBI:29934"/>
        <dbReference type="EC" id="4.2.1.51"/>
    </reaction>
</comment>
<keyword evidence="4 9" id="KW-0028">Amino-acid biosynthesis</keyword>
<evidence type="ECO:0000256" key="2">
    <source>
        <dbReference type="ARBA" id="ARBA00013147"/>
    </source>
</evidence>
<dbReference type="PROSITE" id="PS00857">
    <property type="entry name" value="PREPHENATE_DEHYDR_1"/>
    <property type="match status" value="1"/>
</dbReference>
<dbReference type="Gene3D" id="3.40.190.10">
    <property type="entry name" value="Periplasmic binding protein-like II"/>
    <property type="match status" value="2"/>
</dbReference>
<comment type="caution">
    <text evidence="12">The sequence shown here is derived from an EMBL/GenBank/DDBJ whole genome shotgun (WGS) entry which is preliminary data.</text>
</comment>
<dbReference type="PANTHER" id="PTHR21022:SF19">
    <property type="entry name" value="PREPHENATE DEHYDRATASE-RELATED"/>
    <property type="match status" value="1"/>
</dbReference>
<keyword evidence="6 9" id="KW-0584">Phenylalanine biosynthesis</keyword>
<proteinExistence type="predicted"/>
<dbReference type="CDD" id="cd04905">
    <property type="entry name" value="ACT_CM-PDT"/>
    <property type="match status" value="1"/>
</dbReference>
<dbReference type="InterPro" id="IPR002912">
    <property type="entry name" value="ACT_dom"/>
</dbReference>
<evidence type="ECO:0000256" key="9">
    <source>
        <dbReference type="RuleBase" id="RU361254"/>
    </source>
</evidence>
<dbReference type="CDD" id="cd13633">
    <property type="entry name" value="PBP2_Sa-PDT_like"/>
    <property type="match status" value="1"/>
</dbReference>
<evidence type="ECO:0000259" key="10">
    <source>
        <dbReference type="PROSITE" id="PS51171"/>
    </source>
</evidence>
<organism evidence="12 13">
    <name type="scientific">Aciditerrimonas ferrireducens</name>
    <dbReference type="NCBI Taxonomy" id="667306"/>
    <lineage>
        <taxon>Bacteria</taxon>
        <taxon>Bacillati</taxon>
        <taxon>Actinomycetota</taxon>
        <taxon>Acidimicrobiia</taxon>
        <taxon>Acidimicrobiales</taxon>
        <taxon>Acidimicrobiaceae</taxon>
        <taxon>Aciditerrimonas</taxon>
    </lineage>
</organism>
<dbReference type="InterPro" id="IPR018528">
    <property type="entry name" value="Preph_deHydtase_CS"/>
</dbReference>
<sequence>MPADATPGGAAPGGDGPLVAYLGPPGTFTEEALASDPDLGPLPALPLATIGEVLEAVVEGRVPLGFVPIENAIEGSVHQTVDRLVFDVDLLVQREVVLDVHLHLMARPGTRLEDLEEIVSFPVAIAQCQGFLASRVPRARVVPASSTAEAARRVGASRRGSVGAIAPQVAARLYGLEILASAIEDHPDNQTRFVCVARQGVPAPTGHDKTSLVCFQRTDRPGSLHAILSEFAARDLNLTKLESRPTKRQLGRYCFLIDLEGHIADEVVADCLRVLHAELAEVKFLGSYPQAGADAGQRRARARTAWRRAERWMAEIRAQVRAPGSPLWG</sequence>
<evidence type="ECO:0000256" key="4">
    <source>
        <dbReference type="ARBA" id="ARBA00022605"/>
    </source>
</evidence>
<evidence type="ECO:0000256" key="8">
    <source>
        <dbReference type="ARBA" id="ARBA00047848"/>
    </source>
</evidence>
<keyword evidence="7 9" id="KW-0456">Lyase</keyword>
<accession>A0ABV6C5G2</accession>
<dbReference type="GO" id="GO:0004664">
    <property type="term" value="F:prephenate dehydratase activity"/>
    <property type="evidence" value="ECO:0007669"/>
    <property type="project" value="UniProtKB-EC"/>
</dbReference>
<dbReference type="SUPFAM" id="SSF55021">
    <property type="entry name" value="ACT-like"/>
    <property type="match status" value="1"/>
</dbReference>
<dbReference type="InterPro" id="IPR001086">
    <property type="entry name" value="Preph_deHydtase"/>
</dbReference>
<dbReference type="PANTHER" id="PTHR21022">
    <property type="entry name" value="PREPHENATE DEHYDRATASE P PROTEIN"/>
    <property type="match status" value="1"/>
</dbReference>
<dbReference type="PROSITE" id="PS51671">
    <property type="entry name" value="ACT"/>
    <property type="match status" value="1"/>
</dbReference>
<dbReference type="Gene3D" id="3.30.70.260">
    <property type="match status" value="1"/>
</dbReference>
<reference evidence="12 13" key="1">
    <citation type="submission" date="2024-09" db="EMBL/GenBank/DDBJ databases">
        <authorList>
            <person name="Sun Q."/>
            <person name="Mori K."/>
        </authorList>
    </citation>
    <scope>NUCLEOTIDE SEQUENCE [LARGE SCALE GENOMIC DNA]</scope>
    <source>
        <strain evidence="12 13">JCM 15389</strain>
    </source>
</reference>
<evidence type="ECO:0000256" key="5">
    <source>
        <dbReference type="ARBA" id="ARBA00023141"/>
    </source>
</evidence>
<dbReference type="Pfam" id="PF01842">
    <property type="entry name" value="ACT"/>
    <property type="match status" value="1"/>
</dbReference>
<evidence type="ECO:0000256" key="6">
    <source>
        <dbReference type="ARBA" id="ARBA00023222"/>
    </source>
</evidence>
<dbReference type="PROSITE" id="PS00858">
    <property type="entry name" value="PREPHENATE_DEHYDR_2"/>
    <property type="match status" value="1"/>
</dbReference>
<keyword evidence="5 9" id="KW-0057">Aromatic amino acid biosynthesis</keyword>
<protein>
    <recommendedName>
        <fullName evidence="3 9">Prephenate dehydratase</fullName>
        <shortName evidence="9">PDT</shortName>
        <ecNumber evidence="2 9">4.2.1.51</ecNumber>
    </recommendedName>
</protein>
<evidence type="ECO:0000259" key="11">
    <source>
        <dbReference type="PROSITE" id="PS51671"/>
    </source>
</evidence>
<dbReference type="PROSITE" id="PS51171">
    <property type="entry name" value="PREPHENATE_DEHYDR_3"/>
    <property type="match status" value="1"/>
</dbReference>
<evidence type="ECO:0000256" key="3">
    <source>
        <dbReference type="ARBA" id="ARBA00021872"/>
    </source>
</evidence>
<gene>
    <name evidence="9 12" type="primary">pheA</name>
    <name evidence="12" type="ORF">ACFFRE_12325</name>
</gene>
<dbReference type="SUPFAM" id="SSF53850">
    <property type="entry name" value="Periplasmic binding protein-like II"/>
    <property type="match status" value="1"/>
</dbReference>
<name>A0ABV6C5G2_9ACTN</name>
<dbReference type="EMBL" id="JBHLYQ010000187">
    <property type="protein sequence ID" value="MFC0082914.1"/>
    <property type="molecule type" value="Genomic_DNA"/>
</dbReference>
<feature type="domain" description="Prephenate dehydratase" evidence="10">
    <location>
        <begin position="18"/>
        <end position="198"/>
    </location>
</feature>